<keyword evidence="1" id="KW-0812">Transmembrane</keyword>
<name>A0A0F9D8X8_9ZZZZ</name>
<feature type="transmembrane region" description="Helical" evidence="1">
    <location>
        <begin position="37"/>
        <end position="56"/>
    </location>
</feature>
<gene>
    <name evidence="2" type="ORF">LCGC14_2574860</name>
</gene>
<keyword evidence="1" id="KW-1133">Transmembrane helix</keyword>
<accession>A0A0F9D8X8</accession>
<dbReference type="AlphaFoldDB" id="A0A0F9D8X8"/>
<keyword evidence="1" id="KW-0472">Membrane</keyword>
<organism evidence="2">
    <name type="scientific">marine sediment metagenome</name>
    <dbReference type="NCBI Taxonomy" id="412755"/>
    <lineage>
        <taxon>unclassified sequences</taxon>
        <taxon>metagenomes</taxon>
        <taxon>ecological metagenomes</taxon>
    </lineage>
</organism>
<evidence type="ECO:0000256" key="1">
    <source>
        <dbReference type="SAM" id="Phobius"/>
    </source>
</evidence>
<evidence type="ECO:0000313" key="2">
    <source>
        <dbReference type="EMBL" id="KKL08538.1"/>
    </source>
</evidence>
<sequence>MKKKLVVVLGMVGGFVVMPIWWYLLYKVLTMIGATELMWFLFWIYVPVGAFLHILTQIVRNMKDEKEAL</sequence>
<dbReference type="EMBL" id="LAZR01042839">
    <property type="protein sequence ID" value="KKL08538.1"/>
    <property type="molecule type" value="Genomic_DNA"/>
</dbReference>
<comment type="caution">
    <text evidence="2">The sequence shown here is derived from an EMBL/GenBank/DDBJ whole genome shotgun (WGS) entry which is preliminary data.</text>
</comment>
<protein>
    <submittedName>
        <fullName evidence="2">Uncharacterized protein</fullName>
    </submittedName>
</protein>
<reference evidence="2" key="1">
    <citation type="journal article" date="2015" name="Nature">
        <title>Complex archaea that bridge the gap between prokaryotes and eukaryotes.</title>
        <authorList>
            <person name="Spang A."/>
            <person name="Saw J.H."/>
            <person name="Jorgensen S.L."/>
            <person name="Zaremba-Niedzwiedzka K."/>
            <person name="Martijn J."/>
            <person name="Lind A.E."/>
            <person name="van Eijk R."/>
            <person name="Schleper C."/>
            <person name="Guy L."/>
            <person name="Ettema T.J."/>
        </authorList>
    </citation>
    <scope>NUCLEOTIDE SEQUENCE</scope>
</reference>
<feature type="transmembrane region" description="Helical" evidence="1">
    <location>
        <begin position="5"/>
        <end position="25"/>
    </location>
</feature>
<proteinExistence type="predicted"/>